<proteinExistence type="predicted"/>
<accession>A0A1G4X153</accession>
<keyword evidence="1" id="KW-0472">Membrane</keyword>
<dbReference type="EMBL" id="FMUB01000017">
    <property type="protein sequence ID" value="SCX33275.1"/>
    <property type="molecule type" value="Genomic_DNA"/>
</dbReference>
<evidence type="ECO:0008006" key="4">
    <source>
        <dbReference type="Google" id="ProtNLM"/>
    </source>
</evidence>
<dbReference type="STRING" id="1502745.SAMN02799620_05887"/>
<reference evidence="3" key="1">
    <citation type="submission" date="2016-10" db="EMBL/GenBank/DDBJ databases">
        <authorList>
            <person name="Varghese N."/>
            <person name="Submissions S."/>
        </authorList>
    </citation>
    <scope>NUCLEOTIDE SEQUENCE [LARGE SCALE GENOMIC DNA]</scope>
    <source>
        <strain evidence="3">UNC267MFSha1.1M11</strain>
    </source>
</reference>
<feature type="transmembrane region" description="Helical" evidence="1">
    <location>
        <begin position="192"/>
        <end position="213"/>
    </location>
</feature>
<protein>
    <recommendedName>
        <fullName evidence="4">Asp23/Gls24 family envelope stress response protein</fullName>
    </recommendedName>
</protein>
<evidence type="ECO:0000313" key="3">
    <source>
        <dbReference type="Proteomes" id="UP000199707"/>
    </source>
</evidence>
<organism evidence="2 3">
    <name type="scientific">Mycolicibacterium fluoranthenivorans</name>
    <dbReference type="NCBI Taxonomy" id="258505"/>
    <lineage>
        <taxon>Bacteria</taxon>
        <taxon>Bacillati</taxon>
        <taxon>Actinomycetota</taxon>
        <taxon>Actinomycetes</taxon>
        <taxon>Mycobacteriales</taxon>
        <taxon>Mycobacteriaceae</taxon>
        <taxon>Mycolicibacterium</taxon>
    </lineage>
</organism>
<evidence type="ECO:0000256" key="1">
    <source>
        <dbReference type="SAM" id="Phobius"/>
    </source>
</evidence>
<keyword evidence="1" id="KW-0812">Transmembrane</keyword>
<evidence type="ECO:0000313" key="2">
    <source>
        <dbReference type="EMBL" id="SCX33275.1"/>
    </source>
</evidence>
<dbReference type="RefSeq" id="WP_139170273.1">
    <property type="nucleotide sequence ID" value="NZ_FMUB01000017.1"/>
</dbReference>
<sequence>MTTPAVVPAPVMTGRGRTEINDRVRQRLVERAVLSVPGVVPRRTMVPGRTLPAVVIGGQRHKPRVNIEIAAGWPVVSGEVIEGVRAAVGAELATALGEHPAGIDVRITRLEADRSPAQVADAYAAPDDMPAVPGNASRRLAPRSIAASTVTGVLIALALTAVGAVAIRDAVTSDTEWIGTALGWLGDVHWQWWLWPAAVVAALAGLVLLVAAVKPRRRTHVPVGDGVWVPRGLVNDWQVDDSASTTTGLTGEDS</sequence>
<keyword evidence="1" id="KW-1133">Transmembrane helix</keyword>
<name>A0A1G4X153_9MYCO</name>
<dbReference type="AlphaFoldDB" id="A0A1G4X153"/>
<gene>
    <name evidence="2" type="ORF">SAMN02799620_05887</name>
</gene>
<dbReference type="Proteomes" id="UP000199707">
    <property type="component" value="Unassembled WGS sequence"/>
</dbReference>
<feature type="transmembrane region" description="Helical" evidence="1">
    <location>
        <begin position="145"/>
        <end position="167"/>
    </location>
</feature>